<dbReference type="Gene3D" id="3.30.470.20">
    <property type="entry name" value="ATP-grasp fold, B domain"/>
    <property type="match status" value="1"/>
</dbReference>
<reference evidence="4 5" key="2">
    <citation type="submission" date="2019-07" db="EMBL/GenBank/DDBJ databases">
        <title>Paenibacillus thiaminolyticus NRRL B-4156.</title>
        <authorList>
            <person name="Hehnly C."/>
            <person name="Zhang L."/>
        </authorList>
    </citation>
    <scope>NUCLEOTIDE SEQUENCE [LARGE SCALE GENOMIC DNA]</scope>
    <source>
        <strain evidence="4 5">NRRL B-4156</strain>
    </source>
</reference>
<evidence type="ECO:0000313" key="3">
    <source>
        <dbReference type="EMBL" id="MCY9605918.1"/>
    </source>
</evidence>
<dbReference type="Proteomes" id="UP001209276">
    <property type="component" value="Unassembled WGS sequence"/>
</dbReference>
<name>A0A0A8ID46_PANTH</name>
<sequence>MKKNRTDQQPVIGVLQTESPGTPPFTEPEYCRRLCQAGRKHGVRVIVFSPEWADLASGTVNGYVYGDQRWEPCTTALPSLVYNRCIFSGGSASARTSTALAKLLRSRRTAQLGVGLRGKWDIYRSLSTESGLSAILPPTHLYKGKRSLAAALSRYGGSLFLKPHAGSKGKSALRIQYRRTAQQRDGSHAPLLHITGRDQRNRPLTKQFECTKDGYDWIAAFIGRRTFVMQPCLSLLTQAGEPFDIRVLMQKNDRGRWTMTGTAARIGTPDSITSNLHGGGRAVSVLPFLKREYDPERAERLMEQLHAYSERIPPLLEARHGRLMEVGLDYGIDREARMWLLEVNSKPGRTVFRQTGEREAAVKSVENPILYARYVLGRHLRRVSP</sequence>
<evidence type="ECO:0000313" key="4">
    <source>
        <dbReference type="EMBL" id="QDM43590.1"/>
    </source>
</evidence>
<organism evidence="2">
    <name type="scientific">Paenibacillus thiaminolyticus</name>
    <name type="common">Bacillus thiaminolyticus</name>
    <dbReference type="NCBI Taxonomy" id="49283"/>
    <lineage>
        <taxon>Bacteria</taxon>
        <taxon>Bacillati</taxon>
        <taxon>Bacillota</taxon>
        <taxon>Bacilli</taxon>
        <taxon>Bacillales</taxon>
        <taxon>Paenibacillaceae</taxon>
        <taxon>Paenibacillus</taxon>
    </lineage>
</organism>
<dbReference type="EMBL" id="JAMDMM010000005">
    <property type="protein sequence ID" value="MCY9605918.1"/>
    <property type="molecule type" value="Genomic_DNA"/>
</dbReference>
<dbReference type="AlphaFoldDB" id="A0A0A8ID46"/>
<evidence type="ECO:0000313" key="6">
    <source>
        <dbReference type="Proteomes" id="UP001209276"/>
    </source>
</evidence>
<protein>
    <submittedName>
        <fullName evidence="2">Putative spore coat associated protein</fullName>
    </submittedName>
    <submittedName>
        <fullName evidence="3">YheC/YheD family protein</fullName>
    </submittedName>
</protein>
<dbReference type="EMBL" id="CP041405">
    <property type="protein sequence ID" value="QDM43590.1"/>
    <property type="molecule type" value="Genomic_DNA"/>
</dbReference>
<evidence type="ECO:0000256" key="1">
    <source>
        <dbReference type="SAM" id="MobiDB-lite"/>
    </source>
</evidence>
<dbReference type="SUPFAM" id="SSF56059">
    <property type="entry name" value="Glutathione synthetase ATP-binding domain-like"/>
    <property type="match status" value="1"/>
</dbReference>
<dbReference type="InterPro" id="IPR026838">
    <property type="entry name" value="YheC/D"/>
</dbReference>
<dbReference type="EMBL" id="AB842490">
    <property type="protein sequence ID" value="BAP91702.1"/>
    <property type="molecule type" value="Genomic_DNA"/>
</dbReference>
<gene>
    <name evidence="4" type="ORF">FLT43_08830</name>
    <name evidence="3" type="ORF">M5W83_01835</name>
</gene>
<dbReference type="RefSeq" id="WP_087445229.1">
    <property type="nucleotide sequence ID" value="NZ_CABMNB010000047.1"/>
</dbReference>
<reference evidence="2" key="1">
    <citation type="journal article" date="2014" name="Biosci. Biotechnol. Biochem.">
        <title>Phylogenetic relationship of Paenibacillus species based on putative replication origin regions and analysis of an yheCD-like sequence found in this region.</title>
        <authorList>
            <person name="Iiyama K."/>
            <person name="Otao M."/>
            <person name="Mori K."/>
            <person name="Mon H."/>
            <person name="Lee J.M."/>
            <person name="Kusakabe T."/>
            <person name="Tashiro K."/>
            <person name="Asano S."/>
            <person name="Yasunaga-Aoki C."/>
        </authorList>
    </citation>
    <scope>NUCLEOTIDE SEQUENCE</scope>
    <source>
        <strain evidence="2">JCM 8360</strain>
    </source>
</reference>
<proteinExistence type="predicted"/>
<evidence type="ECO:0000313" key="5">
    <source>
        <dbReference type="Proteomes" id="UP000315377"/>
    </source>
</evidence>
<dbReference type="Pfam" id="PF14398">
    <property type="entry name" value="ATPgrasp_YheCD"/>
    <property type="match status" value="1"/>
</dbReference>
<feature type="region of interest" description="Disordered" evidence="1">
    <location>
        <begin position="1"/>
        <end position="24"/>
    </location>
</feature>
<keyword evidence="6" id="KW-1185">Reference proteome</keyword>
<dbReference type="Proteomes" id="UP000315377">
    <property type="component" value="Chromosome"/>
</dbReference>
<evidence type="ECO:0000313" key="2">
    <source>
        <dbReference type="EMBL" id="BAP91702.1"/>
    </source>
</evidence>
<accession>A0A0A8ID46</accession>
<dbReference type="GeneID" id="76996073"/>
<reference evidence="3 6" key="3">
    <citation type="submission" date="2022-05" db="EMBL/GenBank/DDBJ databases">
        <title>Genome Sequencing of Bee-Associated Microbes.</title>
        <authorList>
            <person name="Dunlap C."/>
        </authorList>
    </citation>
    <scope>NUCLEOTIDE SEQUENCE [LARGE SCALE GENOMIC DNA]</scope>
    <source>
        <strain evidence="3 6">NRRL B-14613</strain>
    </source>
</reference>